<feature type="signal peptide" evidence="5">
    <location>
        <begin position="1"/>
        <end position="25"/>
    </location>
</feature>
<feature type="compositionally biased region" description="Low complexity" evidence="4">
    <location>
        <begin position="61"/>
        <end position="74"/>
    </location>
</feature>
<dbReference type="Gene3D" id="2.130.10.10">
    <property type="entry name" value="YVTN repeat-like/Quinoprotein amine dehydrogenase"/>
    <property type="match status" value="3"/>
</dbReference>
<evidence type="ECO:0000256" key="4">
    <source>
        <dbReference type="SAM" id="MobiDB-lite"/>
    </source>
</evidence>
<feature type="repeat" description="WD" evidence="3">
    <location>
        <begin position="588"/>
        <end position="629"/>
    </location>
</feature>
<dbReference type="SUPFAM" id="SSF50998">
    <property type="entry name" value="Quinoprotein alcohol dehydrogenase-like"/>
    <property type="match status" value="1"/>
</dbReference>
<feature type="domain" description="Pyrrolo-quinoline quinone repeat" evidence="6">
    <location>
        <begin position="424"/>
        <end position="629"/>
    </location>
</feature>
<dbReference type="InterPro" id="IPR019775">
    <property type="entry name" value="WD40_repeat_CS"/>
</dbReference>
<feature type="repeat" description="WD" evidence="3">
    <location>
        <begin position="546"/>
        <end position="587"/>
    </location>
</feature>
<organism evidence="7 8">
    <name type="scientific">Gimesia maris</name>
    <dbReference type="NCBI Taxonomy" id="122"/>
    <lineage>
        <taxon>Bacteria</taxon>
        <taxon>Pseudomonadati</taxon>
        <taxon>Planctomycetota</taxon>
        <taxon>Planctomycetia</taxon>
        <taxon>Planctomycetales</taxon>
        <taxon>Planctomycetaceae</taxon>
        <taxon>Gimesia</taxon>
    </lineage>
</organism>
<name>A0A3D3R8R2_9PLAN</name>
<dbReference type="PROSITE" id="PS50082">
    <property type="entry name" value="WD_REPEATS_2"/>
    <property type="match status" value="3"/>
</dbReference>
<dbReference type="PANTHER" id="PTHR19879">
    <property type="entry name" value="TRANSCRIPTION INITIATION FACTOR TFIID"/>
    <property type="match status" value="1"/>
</dbReference>
<evidence type="ECO:0000256" key="2">
    <source>
        <dbReference type="ARBA" id="ARBA00022737"/>
    </source>
</evidence>
<dbReference type="PROSITE" id="PS00678">
    <property type="entry name" value="WD_REPEATS_1"/>
    <property type="match status" value="1"/>
</dbReference>
<evidence type="ECO:0000256" key="3">
    <source>
        <dbReference type="PROSITE-ProRule" id="PRU00221"/>
    </source>
</evidence>
<evidence type="ECO:0000256" key="1">
    <source>
        <dbReference type="ARBA" id="ARBA00022574"/>
    </source>
</evidence>
<sequence>MRDYLCNRNLFVSLFLWLLTLQACNRTDTNMATPVPETTVAPGSAEEPPQSETISKPPAPVAESATETTATPTVKAQSSPPPVAVAQTDISPRIGPGYFAGKQDAVIYSTPRVEKLSVSPDGRYAVVSRHINAEGSLLQIWDLQSKQVVKECHEPLGVTAVAFSPDSQNLAYGAKDRAVVLQPLPGGPARRWVHHRLSIGGLDFAPDGKQLASLGHDNQLFIWDVATGKLISQAIDGEGRFATQVRFVAPDRLWTLGTDGKLRWYNLKNNTLIFENEIKLPENTWFQTADDDSLLGRFPDHSLHVISASTGNDVMPPPFQPTPSENNVLKPSQRMTTVAVASQSGDFAFATADGTLTFGKQTKPKQTAQVKVETLVTDLATDQEGRTWVAATGTGDLLVISRNQKSEPRWLEKQETDGPLVAPRFSSDGKTLVTVKGAGNVISTDIETGLVQQRFTLPESKSTNEKHHVTMVVADPSQIYCGTSTGTVEVLDLKTSTLSVTIPVSSSGSAITALSRAPDGKQLLAGDAVGNAVWIKPGNDSPPVSRQAHKGRVRAATFSPDGRWAATAGEGRTVVIWDVAQQSRHSTLNGHEDVVQALAFSPDSRLLISGDRQGELSLWDPQTGKQVWKSPMRSAELQLQDRPVIAEMLKWPDAFPDQGITSLAFNQEQSVLAVGTVNGYLQTFDLVRFHELSTVFTGGPISDLMFTDDSSSLLVSIVPGEVVRCWQSPRPPKMLSGHDGYIRFAALDESG</sequence>
<evidence type="ECO:0000313" key="7">
    <source>
        <dbReference type="EMBL" id="HCO24010.1"/>
    </source>
</evidence>
<comment type="caution">
    <text evidence="7">The sequence shown here is derived from an EMBL/GenBank/DDBJ whole genome shotgun (WGS) entry which is preliminary data.</text>
</comment>
<protein>
    <recommendedName>
        <fullName evidence="6">Pyrrolo-quinoline quinone repeat domain-containing protein</fullName>
    </recommendedName>
</protein>
<evidence type="ECO:0000256" key="5">
    <source>
        <dbReference type="SAM" id="SignalP"/>
    </source>
</evidence>
<gene>
    <name evidence="7" type="ORF">DIT97_13530</name>
</gene>
<dbReference type="PROSITE" id="PS50294">
    <property type="entry name" value="WD_REPEATS_REGION"/>
    <property type="match status" value="3"/>
</dbReference>
<dbReference type="InterPro" id="IPR015943">
    <property type="entry name" value="WD40/YVTN_repeat-like_dom_sf"/>
</dbReference>
<dbReference type="Pfam" id="PF13360">
    <property type="entry name" value="PQQ_2"/>
    <property type="match status" value="1"/>
</dbReference>
<dbReference type="InterPro" id="IPR002372">
    <property type="entry name" value="PQQ_rpt_dom"/>
</dbReference>
<evidence type="ECO:0000313" key="8">
    <source>
        <dbReference type="Proteomes" id="UP000263642"/>
    </source>
</evidence>
<dbReference type="Pfam" id="PF00400">
    <property type="entry name" value="WD40"/>
    <property type="match status" value="2"/>
</dbReference>
<dbReference type="PROSITE" id="PS51257">
    <property type="entry name" value="PROKAR_LIPOPROTEIN"/>
    <property type="match status" value="1"/>
</dbReference>
<feature type="non-terminal residue" evidence="7">
    <location>
        <position position="751"/>
    </location>
</feature>
<dbReference type="PANTHER" id="PTHR19879:SF9">
    <property type="entry name" value="TRANSCRIPTION INITIATION FACTOR TFIID SUBUNIT 5"/>
    <property type="match status" value="1"/>
</dbReference>
<accession>A0A3D3R8R2</accession>
<feature type="repeat" description="WD" evidence="3">
    <location>
        <begin position="192"/>
        <end position="233"/>
    </location>
</feature>
<feature type="chain" id="PRO_5017707668" description="Pyrrolo-quinoline quinone repeat domain-containing protein" evidence="5">
    <location>
        <begin position="26"/>
        <end position="751"/>
    </location>
</feature>
<dbReference type="SUPFAM" id="SSF82171">
    <property type="entry name" value="DPP6 N-terminal domain-like"/>
    <property type="match status" value="1"/>
</dbReference>
<evidence type="ECO:0000259" key="6">
    <source>
        <dbReference type="Pfam" id="PF13360"/>
    </source>
</evidence>
<dbReference type="InterPro" id="IPR011047">
    <property type="entry name" value="Quinoprotein_ADH-like_sf"/>
</dbReference>
<dbReference type="SMART" id="SM00320">
    <property type="entry name" value="WD40"/>
    <property type="match status" value="7"/>
</dbReference>
<dbReference type="Proteomes" id="UP000263642">
    <property type="component" value="Unassembled WGS sequence"/>
</dbReference>
<feature type="region of interest" description="Disordered" evidence="4">
    <location>
        <begin position="32"/>
        <end position="84"/>
    </location>
</feature>
<dbReference type="AlphaFoldDB" id="A0A3D3R8R2"/>
<dbReference type="InterPro" id="IPR001680">
    <property type="entry name" value="WD40_rpt"/>
</dbReference>
<proteinExistence type="predicted"/>
<reference evidence="7 8" key="1">
    <citation type="journal article" date="2018" name="Nat. Biotechnol.">
        <title>A standardized bacterial taxonomy based on genome phylogeny substantially revises the tree of life.</title>
        <authorList>
            <person name="Parks D.H."/>
            <person name="Chuvochina M."/>
            <person name="Waite D.W."/>
            <person name="Rinke C."/>
            <person name="Skarshewski A."/>
            <person name="Chaumeil P.A."/>
            <person name="Hugenholtz P."/>
        </authorList>
    </citation>
    <scope>NUCLEOTIDE SEQUENCE [LARGE SCALE GENOMIC DNA]</scope>
    <source>
        <strain evidence="7">UBA9375</strain>
    </source>
</reference>
<keyword evidence="1 3" id="KW-0853">WD repeat</keyword>
<keyword evidence="5" id="KW-0732">Signal</keyword>
<dbReference type="EMBL" id="DQAY01000077">
    <property type="protein sequence ID" value="HCO24010.1"/>
    <property type="molecule type" value="Genomic_DNA"/>
</dbReference>
<keyword evidence="2" id="KW-0677">Repeat</keyword>